<feature type="transmembrane region" description="Helical" evidence="6">
    <location>
        <begin position="33"/>
        <end position="53"/>
    </location>
</feature>
<feature type="transmembrane region" description="Helical" evidence="6">
    <location>
        <begin position="7"/>
        <end position="27"/>
    </location>
</feature>
<dbReference type="Pfam" id="PF13641">
    <property type="entry name" value="Glyco_tranf_2_3"/>
    <property type="match status" value="1"/>
</dbReference>
<keyword evidence="2" id="KW-1003">Cell membrane</keyword>
<dbReference type="EMBL" id="FOHA01000008">
    <property type="protein sequence ID" value="SER86800.1"/>
    <property type="molecule type" value="Genomic_DNA"/>
</dbReference>
<keyword evidence="5 6" id="KW-0472">Membrane</keyword>
<evidence type="ECO:0000256" key="6">
    <source>
        <dbReference type="SAM" id="Phobius"/>
    </source>
</evidence>
<gene>
    <name evidence="7" type="ORF">SAMN04488559_10873</name>
</gene>
<dbReference type="SUPFAM" id="SSF53448">
    <property type="entry name" value="Nucleotide-diphospho-sugar transferases"/>
    <property type="match status" value="1"/>
</dbReference>
<evidence type="ECO:0000256" key="4">
    <source>
        <dbReference type="ARBA" id="ARBA00022679"/>
    </source>
</evidence>
<dbReference type="RefSeq" id="WP_092652060.1">
    <property type="nucleotide sequence ID" value="NZ_FOHA01000008.1"/>
</dbReference>
<dbReference type="GO" id="GO:0005886">
    <property type="term" value="C:plasma membrane"/>
    <property type="evidence" value="ECO:0007669"/>
    <property type="project" value="UniProtKB-SubCell"/>
</dbReference>
<proteinExistence type="predicted"/>
<feature type="transmembrane region" description="Helical" evidence="6">
    <location>
        <begin position="373"/>
        <end position="394"/>
    </location>
</feature>
<dbReference type="GO" id="GO:0030213">
    <property type="term" value="P:hyaluronan biosynthetic process"/>
    <property type="evidence" value="ECO:0007669"/>
    <property type="project" value="TreeGrafter"/>
</dbReference>
<accession>A0A1H9SP66</accession>
<evidence type="ECO:0000313" key="8">
    <source>
        <dbReference type="Proteomes" id="UP000198948"/>
    </source>
</evidence>
<sequence>MRNRFFLNLMISITMTIIFAVVLWVLFLNQSSYVTTFVWISGAIIVLIFFYTYTFRWLPKNAKLDKLKNAKVVAIIPAFNEDADLLKATILSIKRQSYSVAEIHVVDDGSKPAVIPFDCPGVHWHVQENKGKRLAQALALKSIDSETTDFILTVDSDSVLEDDAVYQLMLAFEQDEKLKGCTGFVVTRNYNHNLITRISDLNIGISCVITRPSRSITGSLETTSGALAMYRKEIFFDNIDHYITAGTYSDDRQLCLYCVMTGKATGVQESVVYSAMPETFSGLVNQRKRWGKGGWKYFPFQVTNLSVVDLFFPFIGMVQWLATPVFMVTFFYAIWVGYYPFVIFYIIMRLTIRYLEAALYLIGAPHMKPLEKFATWLLITPLEVVLSSFILVVVKFMSLLSLKEDGWLTRG</sequence>
<dbReference type="GO" id="GO:0085029">
    <property type="term" value="P:extracellular matrix assembly"/>
    <property type="evidence" value="ECO:0007669"/>
    <property type="project" value="TreeGrafter"/>
</dbReference>
<dbReference type="Proteomes" id="UP000198948">
    <property type="component" value="Unassembled WGS sequence"/>
</dbReference>
<dbReference type="GO" id="GO:0050501">
    <property type="term" value="F:hyaluronan synthase activity"/>
    <property type="evidence" value="ECO:0007669"/>
    <property type="project" value="TreeGrafter"/>
</dbReference>
<dbReference type="STRING" id="142588.SAMN04488559_10873"/>
<keyword evidence="6" id="KW-0812">Transmembrane</keyword>
<name>A0A1H9SP66_9LACT</name>
<dbReference type="PANTHER" id="PTHR22913">
    <property type="entry name" value="HYALURONAN SYNTHASE"/>
    <property type="match status" value="1"/>
</dbReference>
<dbReference type="CDD" id="cd06423">
    <property type="entry name" value="CESA_like"/>
    <property type="match status" value="1"/>
</dbReference>
<feature type="transmembrane region" description="Helical" evidence="6">
    <location>
        <begin position="330"/>
        <end position="352"/>
    </location>
</feature>
<evidence type="ECO:0000256" key="1">
    <source>
        <dbReference type="ARBA" id="ARBA00004236"/>
    </source>
</evidence>
<dbReference type="OrthoDB" id="9766971at2"/>
<feature type="transmembrane region" description="Helical" evidence="6">
    <location>
        <begin position="297"/>
        <end position="318"/>
    </location>
</feature>
<dbReference type="PANTHER" id="PTHR22913:SF12">
    <property type="entry name" value="MANNURONAN SYNTHASE"/>
    <property type="match status" value="1"/>
</dbReference>
<dbReference type="InterPro" id="IPR029044">
    <property type="entry name" value="Nucleotide-diphossugar_trans"/>
</dbReference>
<keyword evidence="3" id="KW-0328">Glycosyltransferase</keyword>
<organism evidence="7 8">
    <name type="scientific">Isobaculum melis</name>
    <dbReference type="NCBI Taxonomy" id="142588"/>
    <lineage>
        <taxon>Bacteria</taxon>
        <taxon>Bacillati</taxon>
        <taxon>Bacillota</taxon>
        <taxon>Bacilli</taxon>
        <taxon>Lactobacillales</taxon>
        <taxon>Carnobacteriaceae</taxon>
        <taxon>Isobaculum</taxon>
    </lineage>
</organism>
<evidence type="ECO:0000313" key="7">
    <source>
        <dbReference type="EMBL" id="SER86800.1"/>
    </source>
</evidence>
<dbReference type="Gene3D" id="3.90.550.10">
    <property type="entry name" value="Spore Coat Polysaccharide Biosynthesis Protein SpsA, Chain A"/>
    <property type="match status" value="1"/>
</dbReference>
<comment type="subcellular location">
    <subcellularLocation>
        <location evidence="1">Cell membrane</location>
    </subcellularLocation>
</comment>
<keyword evidence="8" id="KW-1185">Reference proteome</keyword>
<keyword evidence="6" id="KW-1133">Transmembrane helix</keyword>
<evidence type="ECO:0000256" key="5">
    <source>
        <dbReference type="ARBA" id="ARBA00023136"/>
    </source>
</evidence>
<evidence type="ECO:0000256" key="3">
    <source>
        <dbReference type="ARBA" id="ARBA00022676"/>
    </source>
</evidence>
<evidence type="ECO:0000256" key="2">
    <source>
        <dbReference type="ARBA" id="ARBA00022475"/>
    </source>
</evidence>
<keyword evidence="4" id="KW-0808">Transferase</keyword>
<reference evidence="7 8" key="1">
    <citation type="submission" date="2016-10" db="EMBL/GenBank/DDBJ databases">
        <authorList>
            <person name="de Groot N.N."/>
        </authorList>
    </citation>
    <scope>NUCLEOTIDE SEQUENCE [LARGE SCALE GENOMIC DNA]</scope>
    <source>
        <strain evidence="7 8">DSM 13760</strain>
    </source>
</reference>
<protein>
    <submittedName>
        <fullName evidence="7">Hyaluronan synthase</fullName>
    </submittedName>
</protein>
<dbReference type="AlphaFoldDB" id="A0A1H9SP66"/>